<reference evidence="3" key="1">
    <citation type="journal article" date="2014" name="Int. J. Syst. Evol. Microbiol.">
        <title>Complete genome sequence of Corynebacterium casei LMG S-19264T (=DSM 44701T), isolated from a smear-ripened cheese.</title>
        <authorList>
            <consortium name="US DOE Joint Genome Institute (JGI-PGF)"/>
            <person name="Walter F."/>
            <person name="Albersmeier A."/>
            <person name="Kalinowski J."/>
            <person name="Ruckert C."/>
        </authorList>
    </citation>
    <scope>NUCLEOTIDE SEQUENCE</scope>
    <source>
        <strain evidence="3">CGMCC 1.15758</strain>
    </source>
</reference>
<dbReference type="OrthoDB" id="5623177at2"/>
<evidence type="ECO:0000256" key="2">
    <source>
        <dbReference type="SAM" id="SignalP"/>
    </source>
</evidence>
<dbReference type="EMBL" id="BMJS01000002">
    <property type="protein sequence ID" value="GGF89562.1"/>
    <property type="molecule type" value="Genomic_DNA"/>
</dbReference>
<evidence type="ECO:0000256" key="1">
    <source>
        <dbReference type="SAM" id="MobiDB-lite"/>
    </source>
</evidence>
<comment type="caution">
    <text evidence="3">The sequence shown here is derived from an EMBL/GenBank/DDBJ whole genome shotgun (WGS) entry which is preliminary data.</text>
</comment>
<feature type="compositionally biased region" description="Polar residues" evidence="1">
    <location>
        <begin position="107"/>
        <end position="117"/>
    </location>
</feature>
<keyword evidence="2" id="KW-0732">Signal</keyword>
<feature type="region of interest" description="Disordered" evidence="1">
    <location>
        <begin position="61"/>
        <end position="153"/>
    </location>
</feature>
<evidence type="ECO:0000313" key="3">
    <source>
        <dbReference type="EMBL" id="GGF89562.1"/>
    </source>
</evidence>
<organism evidence="3 4">
    <name type="scientific">Cysteiniphilum litorale</name>
    <dbReference type="NCBI Taxonomy" id="2056700"/>
    <lineage>
        <taxon>Bacteria</taxon>
        <taxon>Pseudomonadati</taxon>
        <taxon>Pseudomonadota</taxon>
        <taxon>Gammaproteobacteria</taxon>
        <taxon>Thiotrichales</taxon>
        <taxon>Fastidiosibacteraceae</taxon>
        <taxon>Cysteiniphilum</taxon>
    </lineage>
</organism>
<protein>
    <submittedName>
        <fullName evidence="3">Uncharacterized protein</fullName>
    </submittedName>
</protein>
<feature type="signal peptide" evidence="2">
    <location>
        <begin position="1"/>
        <end position="20"/>
    </location>
</feature>
<feature type="compositionally biased region" description="Basic and acidic residues" evidence="1">
    <location>
        <begin position="121"/>
        <end position="132"/>
    </location>
</feature>
<proteinExistence type="predicted"/>
<accession>A0A8J2Z343</accession>
<gene>
    <name evidence="3" type="ORF">GCM10010995_03620</name>
</gene>
<feature type="compositionally biased region" description="Low complexity" evidence="1">
    <location>
        <begin position="137"/>
        <end position="153"/>
    </location>
</feature>
<evidence type="ECO:0000313" key="4">
    <source>
        <dbReference type="Proteomes" id="UP000636949"/>
    </source>
</evidence>
<keyword evidence="4" id="KW-1185">Reference proteome</keyword>
<dbReference type="AlphaFoldDB" id="A0A8J2Z343"/>
<dbReference type="RefSeq" id="WP_117001461.1">
    <property type="nucleotide sequence ID" value="NZ_BMJS01000002.1"/>
</dbReference>
<dbReference type="Proteomes" id="UP000636949">
    <property type="component" value="Unassembled WGS sequence"/>
</dbReference>
<feature type="chain" id="PRO_5035210263" evidence="2">
    <location>
        <begin position="21"/>
        <end position="326"/>
    </location>
</feature>
<reference evidence="3" key="2">
    <citation type="submission" date="2020-09" db="EMBL/GenBank/DDBJ databases">
        <authorList>
            <person name="Sun Q."/>
            <person name="Zhou Y."/>
        </authorList>
    </citation>
    <scope>NUCLEOTIDE SEQUENCE</scope>
    <source>
        <strain evidence="3">CGMCC 1.15758</strain>
    </source>
</reference>
<sequence length="326" mass="34637">MNRKYLILLLSLAITHGVFANGDSSKSLDKNDPLSIKPLLKDLLMQNQQTLNRLTGEVQALKKSRQQDTPVAPKKAEQTASPMDREAMNSPIFLPGGAPMPEGYNDRYSNQQQPAQATTDNNKDKSADDDAQTKSQNNDSTSSSSSNYNNPYSNNYNNYSGGSYFPSTSTKFQATFSSVNSSYSYGIAKEGNAFINPFANISGSNAVSLKITGNSSGSSSTYTSIKFCNSNFTTCNSALSMSSNTTNITSDQLVGGSSSYSLTSLTFNGTAANYQVARLYAQITNSSSTTTNISFSFPVSNCTVADSGDLSCSLSTSGVAVSVASN</sequence>
<name>A0A8J2Z343_9GAMM</name>